<dbReference type="PANTHER" id="PTHR43065">
    <property type="entry name" value="SENSOR HISTIDINE KINASE"/>
    <property type="match status" value="1"/>
</dbReference>
<dbReference type="Gene3D" id="3.30.450.270">
    <property type="match status" value="1"/>
</dbReference>
<evidence type="ECO:0000256" key="4">
    <source>
        <dbReference type="ARBA" id="ARBA00022991"/>
    </source>
</evidence>
<dbReference type="PRINTS" id="PR01033">
    <property type="entry name" value="PHYTOCHROME"/>
</dbReference>
<dbReference type="InterPro" id="IPR001294">
    <property type="entry name" value="Phytochrome"/>
</dbReference>
<feature type="domain" description="Phytochrome chromophore attachment site" evidence="6">
    <location>
        <begin position="144"/>
        <end position="300"/>
    </location>
</feature>
<evidence type="ECO:0000259" key="6">
    <source>
        <dbReference type="PROSITE" id="PS50046"/>
    </source>
</evidence>
<reference evidence="7 8" key="1">
    <citation type="submission" date="2022-04" db="EMBL/GenBank/DDBJ databases">
        <authorList>
            <person name="Grouzdev D.S."/>
            <person name="Pantiukh K.S."/>
            <person name="Krutkina M.S."/>
        </authorList>
    </citation>
    <scope>NUCLEOTIDE SEQUENCE [LARGE SCALE GENOMIC DNA]</scope>
    <source>
        <strain evidence="7 8">6x-1</strain>
    </source>
</reference>
<name>A0ABT0D987_9HYPH</name>
<evidence type="ECO:0000256" key="2">
    <source>
        <dbReference type="ARBA" id="ARBA00022543"/>
    </source>
</evidence>
<dbReference type="InterPro" id="IPR003018">
    <property type="entry name" value="GAF"/>
</dbReference>
<proteinExistence type="inferred from homology"/>
<dbReference type="InterPro" id="IPR036890">
    <property type="entry name" value="HATPase_C_sf"/>
</dbReference>
<dbReference type="InterPro" id="IPR013515">
    <property type="entry name" value="Phytochrome_cen-reg"/>
</dbReference>
<dbReference type="Gene3D" id="3.30.450.20">
    <property type="entry name" value="PAS domain"/>
    <property type="match status" value="2"/>
</dbReference>
<keyword evidence="2" id="KW-0600">Photoreceptor protein</keyword>
<keyword evidence="4" id="KW-0157">Chromophore</keyword>
<dbReference type="InterPro" id="IPR011495">
    <property type="entry name" value="Sig_transdc_His_kin_sub2_dim/P"/>
</dbReference>
<keyword evidence="8" id="KW-1185">Reference proteome</keyword>
<dbReference type="SUPFAM" id="SSF55874">
    <property type="entry name" value="ATPase domain of HSP90 chaperone/DNA topoisomerase II/histidine kinase"/>
    <property type="match status" value="1"/>
</dbReference>
<keyword evidence="3" id="KW-0716">Sensory transduction</keyword>
<evidence type="ECO:0000256" key="1">
    <source>
        <dbReference type="ARBA" id="ARBA00006402"/>
    </source>
</evidence>
<comment type="caution">
    <text evidence="7">The sequence shown here is derived from an EMBL/GenBank/DDBJ whole genome shotgun (WGS) entry which is preliminary data.</text>
</comment>
<dbReference type="PANTHER" id="PTHR43065:SF42">
    <property type="entry name" value="TWO-COMPONENT SENSOR PPRA"/>
    <property type="match status" value="1"/>
</dbReference>
<dbReference type="Gene3D" id="3.30.450.40">
    <property type="match status" value="1"/>
</dbReference>
<dbReference type="SUPFAM" id="SSF55785">
    <property type="entry name" value="PYP-like sensor domain (PAS domain)"/>
    <property type="match status" value="1"/>
</dbReference>
<dbReference type="InterPro" id="IPR029016">
    <property type="entry name" value="GAF-like_dom_sf"/>
</dbReference>
<dbReference type="Pfam" id="PF01590">
    <property type="entry name" value="GAF"/>
    <property type="match status" value="1"/>
</dbReference>
<dbReference type="InterPro" id="IPR013654">
    <property type="entry name" value="PAS_2"/>
</dbReference>
<dbReference type="Pfam" id="PF13581">
    <property type="entry name" value="HATPase_c_2"/>
    <property type="match status" value="1"/>
</dbReference>
<dbReference type="InterPro" id="IPR016132">
    <property type="entry name" value="Phyto_chromo_attachment"/>
</dbReference>
<organism evidence="7 8">
    <name type="scientific">Ancylobacter crimeensis</name>
    <dbReference type="NCBI Taxonomy" id="2579147"/>
    <lineage>
        <taxon>Bacteria</taxon>
        <taxon>Pseudomonadati</taxon>
        <taxon>Pseudomonadota</taxon>
        <taxon>Alphaproteobacteria</taxon>
        <taxon>Hyphomicrobiales</taxon>
        <taxon>Xanthobacteraceae</taxon>
        <taxon>Ancylobacter</taxon>
    </lineage>
</organism>
<keyword evidence="5" id="KW-0675">Receptor</keyword>
<dbReference type="Pfam" id="PF07568">
    <property type="entry name" value="HisKA_2"/>
    <property type="match status" value="1"/>
</dbReference>
<protein>
    <submittedName>
        <fullName evidence="7">GAF domain-containing protein</fullName>
    </submittedName>
</protein>
<dbReference type="RefSeq" id="WP_247027704.1">
    <property type="nucleotide sequence ID" value="NZ_JALKCH010000004.1"/>
</dbReference>
<dbReference type="InterPro" id="IPR035965">
    <property type="entry name" value="PAS-like_dom_sf"/>
</dbReference>
<dbReference type="InterPro" id="IPR003594">
    <property type="entry name" value="HATPase_dom"/>
</dbReference>
<comment type="similarity">
    <text evidence="1">In the N-terminal section; belongs to the phytochrome family.</text>
</comment>
<gene>
    <name evidence="7" type="ORF">MWN34_06275</name>
</gene>
<dbReference type="InterPro" id="IPR043150">
    <property type="entry name" value="Phytochrome_PHY_sf"/>
</dbReference>
<dbReference type="EMBL" id="JALKCH010000004">
    <property type="protein sequence ID" value="MCK0196516.1"/>
    <property type="molecule type" value="Genomic_DNA"/>
</dbReference>
<evidence type="ECO:0000313" key="8">
    <source>
        <dbReference type="Proteomes" id="UP001203284"/>
    </source>
</evidence>
<dbReference type="SMART" id="SM00065">
    <property type="entry name" value="GAF"/>
    <property type="match status" value="1"/>
</dbReference>
<dbReference type="Pfam" id="PF00360">
    <property type="entry name" value="PHY"/>
    <property type="match status" value="1"/>
</dbReference>
<sequence>MTTQTDDMAPSAPALLASACDREPIHIPGSIQPHGLLLVADSATLRIFAVAGDVEGRLATDWFNQPLSRLLGQSVEAIVQKLPPGVGQRLAGIRGSREMFDAVLRRTSQGIAVELEPAPAERLFAAEMLGELDTAAMLFETAPDLPSLCDEAAKAFRTLTRFDRVMIYRFLDDESGVVLGESLGGELGSFLNHHFPASDIPAQARALYLRNRVRAIPDVNYAPSPLRTATAVGRPFDMSDIAVRSVSPIHLQYMRNMGVGASASISIVVNDRLWGLVACHNRTPRALAYEWRLAAQTLASGFARQLRIRDEQAEPQERNALRAILDLLDRDLGGDMSILDILLQQAERLCSAFEADGFVIVTRDQVHATGHVPDVQALRELADWVARAPEGEIVCSHELPQLHHPAAAYATHASGLLATKIAGHAPLTLLWLRAESPEIVKWAGNPHKALQVGPGEILNPRASFEAWSEMVRGRSRPWSTVSREGVARLVEALVEAQRNRCMRELNRQLTATVAENERLLQHKDYLIREVNHRVQNSLQLVSAFLRLQARGAGTSDVHADLEEAQRRVAAVALVHRQLHSSHALEEVDLADYLGELARELASSMGGESWLDHLTLALEPIHLNPDRAVKLGLIVTELMLNTAKYAYGGAPGPVRLDLGLEGETVALSVSDQGGGKLGTREGFGSRMLRAMVGDLQGTMDEKANAPGLTTCITLPLEQERYSRPNIAEA</sequence>
<evidence type="ECO:0000313" key="7">
    <source>
        <dbReference type="EMBL" id="MCK0196516.1"/>
    </source>
</evidence>
<accession>A0ABT0D987</accession>
<dbReference type="Proteomes" id="UP001203284">
    <property type="component" value="Unassembled WGS sequence"/>
</dbReference>
<dbReference type="SUPFAM" id="SSF55781">
    <property type="entry name" value="GAF domain-like"/>
    <property type="match status" value="2"/>
</dbReference>
<dbReference type="PROSITE" id="PS50046">
    <property type="entry name" value="PHYTOCHROME_2"/>
    <property type="match status" value="1"/>
</dbReference>
<evidence type="ECO:0000256" key="3">
    <source>
        <dbReference type="ARBA" id="ARBA00022606"/>
    </source>
</evidence>
<evidence type="ECO:0000256" key="5">
    <source>
        <dbReference type="ARBA" id="ARBA00023170"/>
    </source>
</evidence>
<dbReference type="Gene3D" id="3.30.565.10">
    <property type="entry name" value="Histidine kinase-like ATPase, C-terminal domain"/>
    <property type="match status" value="1"/>
</dbReference>
<dbReference type="Pfam" id="PF08446">
    <property type="entry name" value="PAS_2"/>
    <property type="match status" value="1"/>
</dbReference>